<dbReference type="PANTHER" id="PTHR22950">
    <property type="entry name" value="AMINO ACID TRANSPORTER"/>
    <property type="match status" value="1"/>
</dbReference>
<dbReference type="Gramene" id="Kaladp0071s0398.3.v1.1">
    <property type="protein sequence ID" value="Kaladp0071s0398.3.v1.1"/>
    <property type="gene ID" value="Kaladp0071s0398.v1.1"/>
</dbReference>
<feature type="transmembrane region" description="Helical" evidence="6">
    <location>
        <begin position="384"/>
        <end position="407"/>
    </location>
</feature>
<sequence>MTILPFADRKCRRSPRSSPLLSVTARSEFNHAGASFSGAVFNLSTTIVGAGIMALPATLKQLGLVPGLIVIVLAAMLTEKSIDMILRFSRASKSSSYAALVGDAFGGAGRNLLQIFIVVNNLGMLVVYMIIIGDVMSGLWSQGIHHSGVMEEWFGLHWWTSRSSLMLCTTLFVIAPLISFRRVDSLKYTSALSVGLALVFVVITAGIAIMKMINGSIEMPKLMPEIVDQASFWKLFTTVPVLVTAYICHHNIHPIDNELTDSTKIKPIVKTSLTLCASLYVLTSFFGFLLFGDQTMDDVLGNFDGYLGTRYSSLLNDIVRVSYGVHLMLVFPIVFFSLRLNLDGLLFPYAIPISYDNKRFFTITVGLMSIIFLGANYVPSIWDAFQFTGATSAVSIGYIFPAVIALKDTHGIATKNDRIVSWAMIILAVSSSSVAISSDIYSIFNRSKTAGS</sequence>
<proteinExistence type="predicted"/>
<feature type="transmembrane region" description="Helical" evidence="6">
    <location>
        <begin position="268"/>
        <end position="291"/>
    </location>
</feature>
<feature type="transmembrane region" description="Helical" evidence="6">
    <location>
        <begin position="156"/>
        <end position="178"/>
    </location>
</feature>
<evidence type="ECO:0000256" key="4">
    <source>
        <dbReference type="ARBA" id="ARBA00022989"/>
    </source>
</evidence>
<evidence type="ECO:0000313" key="9">
    <source>
        <dbReference type="Proteomes" id="UP000594263"/>
    </source>
</evidence>
<dbReference type="GO" id="GO:0031090">
    <property type="term" value="C:organelle membrane"/>
    <property type="evidence" value="ECO:0007669"/>
    <property type="project" value="UniProtKB-ARBA"/>
</dbReference>
<dbReference type="PANTHER" id="PTHR22950:SF686">
    <property type="entry name" value="AMINO ACID TRANSPORTER AVT6A-LIKE"/>
    <property type="match status" value="1"/>
</dbReference>
<keyword evidence="9" id="KW-1185">Reference proteome</keyword>
<feature type="transmembrane region" description="Helical" evidence="6">
    <location>
        <begin position="115"/>
        <end position="136"/>
    </location>
</feature>
<accession>A0A7N0ULC9</accession>
<dbReference type="Pfam" id="PF01490">
    <property type="entry name" value="Aa_trans"/>
    <property type="match status" value="1"/>
</dbReference>
<dbReference type="EnsemblPlants" id="Kaladp0071s0398.1.v1.1">
    <property type="protein sequence ID" value="Kaladp0071s0398.1.v1.1"/>
    <property type="gene ID" value="Kaladp0071s0398.v1.1"/>
</dbReference>
<evidence type="ECO:0000313" key="8">
    <source>
        <dbReference type="EnsemblPlants" id="Kaladp0071s0398.1.v1.1"/>
    </source>
</evidence>
<feature type="transmembrane region" description="Helical" evidence="6">
    <location>
        <begin position="321"/>
        <end position="340"/>
    </location>
</feature>
<evidence type="ECO:0000256" key="6">
    <source>
        <dbReference type="SAM" id="Phobius"/>
    </source>
</evidence>
<name>A0A7N0ULC9_KALFE</name>
<feature type="transmembrane region" description="Helical" evidence="6">
    <location>
        <begin position="36"/>
        <end position="55"/>
    </location>
</feature>
<dbReference type="OMA" id="QFANDDA"/>
<dbReference type="InterPro" id="IPR013057">
    <property type="entry name" value="AA_transpt_TM"/>
</dbReference>
<feature type="transmembrane region" description="Helical" evidence="6">
    <location>
        <begin position="419"/>
        <end position="444"/>
    </location>
</feature>
<keyword evidence="2 6" id="KW-0812">Transmembrane</keyword>
<dbReference type="Proteomes" id="UP000594263">
    <property type="component" value="Unplaced"/>
</dbReference>
<evidence type="ECO:0000256" key="1">
    <source>
        <dbReference type="ARBA" id="ARBA00004141"/>
    </source>
</evidence>
<protein>
    <recommendedName>
        <fullName evidence="7">Amino acid transporter transmembrane domain-containing protein</fullName>
    </recommendedName>
</protein>
<dbReference type="Gramene" id="Kaladp0071s0398.1.v1.1">
    <property type="protein sequence ID" value="Kaladp0071s0398.1.v1.1"/>
    <property type="gene ID" value="Kaladp0071s0398.v1.1"/>
</dbReference>
<feature type="transmembrane region" description="Helical" evidence="6">
    <location>
        <begin position="360"/>
        <end position="378"/>
    </location>
</feature>
<reference evidence="8" key="1">
    <citation type="submission" date="2021-01" db="UniProtKB">
        <authorList>
            <consortium name="EnsemblPlants"/>
        </authorList>
    </citation>
    <scope>IDENTIFICATION</scope>
</reference>
<evidence type="ECO:0000256" key="5">
    <source>
        <dbReference type="ARBA" id="ARBA00023136"/>
    </source>
</evidence>
<keyword evidence="3" id="KW-0029">Amino-acid transport</keyword>
<dbReference type="GO" id="GO:0015179">
    <property type="term" value="F:L-amino acid transmembrane transporter activity"/>
    <property type="evidence" value="ECO:0007669"/>
    <property type="project" value="TreeGrafter"/>
</dbReference>
<evidence type="ECO:0000259" key="7">
    <source>
        <dbReference type="Pfam" id="PF01490"/>
    </source>
</evidence>
<comment type="subcellular location">
    <subcellularLocation>
        <location evidence="1">Membrane</location>
        <topology evidence="1">Multi-pass membrane protein</topology>
    </subcellularLocation>
</comment>
<dbReference type="AlphaFoldDB" id="A0A7N0ULC9"/>
<feature type="transmembrane region" description="Helical" evidence="6">
    <location>
        <begin position="190"/>
        <end position="210"/>
    </location>
</feature>
<evidence type="ECO:0000256" key="2">
    <source>
        <dbReference type="ARBA" id="ARBA00022692"/>
    </source>
</evidence>
<dbReference type="EnsemblPlants" id="Kaladp0071s0398.3.v1.1">
    <property type="protein sequence ID" value="Kaladp0071s0398.3.v1.1"/>
    <property type="gene ID" value="Kaladp0071s0398.v1.1"/>
</dbReference>
<feature type="transmembrane region" description="Helical" evidence="6">
    <location>
        <begin position="230"/>
        <end position="248"/>
    </location>
</feature>
<evidence type="ECO:0000256" key="3">
    <source>
        <dbReference type="ARBA" id="ARBA00022970"/>
    </source>
</evidence>
<keyword evidence="5 6" id="KW-0472">Membrane</keyword>
<feature type="transmembrane region" description="Helical" evidence="6">
    <location>
        <begin position="61"/>
        <end position="78"/>
    </location>
</feature>
<feature type="domain" description="Amino acid transporter transmembrane" evidence="7">
    <location>
        <begin position="34"/>
        <end position="437"/>
    </location>
</feature>
<organism evidence="8 9">
    <name type="scientific">Kalanchoe fedtschenkoi</name>
    <name type="common">Lavender scallops</name>
    <name type="synonym">South American air plant</name>
    <dbReference type="NCBI Taxonomy" id="63787"/>
    <lineage>
        <taxon>Eukaryota</taxon>
        <taxon>Viridiplantae</taxon>
        <taxon>Streptophyta</taxon>
        <taxon>Embryophyta</taxon>
        <taxon>Tracheophyta</taxon>
        <taxon>Spermatophyta</taxon>
        <taxon>Magnoliopsida</taxon>
        <taxon>eudicotyledons</taxon>
        <taxon>Gunneridae</taxon>
        <taxon>Pentapetalae</taxon>
        <taxon>Saxifragales</taxon>
        <taxon>Crassulaceae</taxon>
        <taxon>Kalanchoe</taxon>
    </lineage>
</organism>
<keyword evidence="3" id="KW-0813">Transport</keyword>
<keyword evidence="4 6" id="KW-1133">Transmembrane helix</keyword>